<dbReference type="RefSeq" id="WP_102071532.1">
    <property type="nucleotide sequence ID" value="NZ_PDNV01000014.1"/>
</dbReference>
<proteinExistence type="predicted"/>
<dbReference type="Gene3D" id="3.30.70.100">
    <property type="match status" value="2"/>
</dbReference>
<dbReference type="SUPFAM" id="SSF54909">
    <property type="entry name" value="Dimeric alpha+beta barrel"/>
    <property type="match status" value="2"/>
</dbReference>
<dbReference type="NCBIfam" id="TIGR02118">
    <property type="entry name" value="EthD family reductase"/>
    <property type="match status" value="2"/>
</dbReference>
<dbReference type="AlphaFoldDB" id="A0A2N4UB71"/>
<dbReference type="InterPro" id="IPR011008">
    <property type="entry name" value="Dimeric_a/b-barrel"/>
</dbReference>
<keyword evidence="3" id="KW-1185">Reference proteome</keyword>
<dbReference type="Pfam" id="PF07110">
    <property type="entry name" value="EthD"/>
    <property type="match status" value="2"/>
</dbReference>
<evidence type="ECO:0000259" key="1">
    <source>
        <dbReference type="Pfam" id="PF07110"/>
    </source>
</evidence>
<evidence type="ECO:0000313" key="3">
    <source>
        <dbReference type="Proteomes" id="UP000234328"/>
    </source>
</evidence>
<feature type="domain" description="EthD" evidence="1">
    <location>
        <begin position="12"/>
        <end position="93"/>
    </location>
</feature>
<name>A0A2N4UB71_9BURK</name>
<gene>
    <name evidence="2" type="ORF">CR155_18565</name>
</gene>
<sequence>MNKIVSLVKRQAGLSVAEFQRYWQETHAPIAAQLPGLKRYSLSLPLAQGYRKGELLFDGMSEMWFDSYPAYLGALGSPDAVAMAHDQGNFMDRNATVIMPVDIHVIKDGAIPADAVKNIEFVNQRPGMDRDAFRHHWREIHGPIASKIEAVQRYEQNHLSLEEYARDSRPRFDGLAITWFDSTAAMRQGATTPEYAVTRADEPNFLPDGHLPIIITKEVVVIS</sequence>
<dbReference type="EMBL" id="PDNV01000014">
    <property type="protein sequence ID" value="PLC52260.1"/>
    <property type="molecule type" value="Genomic_DNA"/>
</dbReference>
<protein>
    <recommendedName>
        <fullName evidence="1">EthD domain-containing protein</fullName>
    </recommendedName>
</protein>
<dbReference type="GO" id="GO:0016491">
    <property type="term" value="F:oxidoreductase activity"/>
    <property type="evidence" value="ECO:0007669"/>
    <property type="project" value="InterPro"/>
</dbReference>
<dbReference type="PANTHER" id="PTHR40260">
    <property type="entry name" value="BLR8190 PROTEIN"/>
    <property type="match status" value="1"/>
</dbReference>
<dbReference type="PANTHER" id="PTHR40260:SF2">
    <property type="entry name" value="BLR8190 PROTEIN"/>
    <property type="match status" value="1"/>
</dbReference>
<dbReference type="InterPro" id="IPR009799">
    <property type="entry name" value="EthD_dom"/>
</dbReference>
<feature type="domain" description="EthD" evidence="1">
    <location>
        <begin position="125"/>
        <end position="206"/>
    </location>
</feature>
<comment type="caution">
    <text evidence="2">The sequence shown here is derived from an EMBL/GenBank/DDBJ whole genome shotgun (WGS) entry which is preliminary data.</text>
</comment>
<dbReference type="Proteomes" id="UP000234328">
    <property type="component" value="Unassembled WGS sequence"/>
</dbReference>
<accession>A0A2N4UB71</accession>
<reference evidence="2 3" key="1">
    <citation type="submission" date="2017-10" db="EMBL/GenBank/DDBJ databases">
        <title>Two draft genome sequences of Pusillimonas sp. strains isolated from a nitrate- and radionuclide-contaminated groundwater in Russia.</title>
        <authorList>
            <person name="Grouzdev D.S."/>
            <person name="Tourova T.P."/>
            <person name="Goeva M.A."/>
            <person name="Babich T.L."/>
            <person name="Sokolova D.S."/>
            <person name="Abdullin R."/>
            <person name="Poltaraus A.B."/>
            <person name="Toshchakov S.V."/>
            <person name="Nazina T.N."/>
        </authorList>
    </citation>
    <scope>NUCLEOTIDE SEQUENCE [LARGE SCALE GENOMIC DNA]</scope>
    <source>
        <strain evidence="2 3">JR1/69-2-13</strain>
    </source>
</reference>
<evidence type="ECO:0000313" key="2">
    <source>
        <dbReference type="EMBL" id="PLC52260.1"/>
    </source>
</evidence>
<dbReference type="OrthoDB" id="6778120at2"/>
<organism evidence="2 3">
    <name type="scientific">Pollutimonas nitritireducens</name>
    <dbReference type="NCBI Taxonomy" id="2045209"/>
    <lineage>
        <taxon>Bacteria</taxon>
        <taxon>Pseudomonadati</taxon>
        <taxon>Pseudomonadota</taxon>
        <taxon>Betaproteobacteria</taxon>
        <taxon>Burkholderiales</taxon>
        <taxon>Alcaligenaceae</taxon>
        <taxon>Pollutimonas</taxon>
    </lineage>
</organism>